<accession>A0A0P0CTR6</accession>
<evidence type="ECO:0000313" key="2">
    <source>
        <dbReference type="Proteomes" id="UP000057981"/>
    </source>
</evidence>
<dbReference type="AlphaFoldDB" id="A0A0P0CTR6"/>
<keyword evidence="2" id="KW-1185">Reference proteome</keyword>
<dbReference type="Proteomes" id="UP000057981">
    <property type="component" value="Chromosome"/>
</dbReference>
<protein>
    <submittedName>
        <fullName evidence="1">Uncharacterized protein</fullName>
    </submittedName>
</protein>
<sequence length="87" mass="10112">MKEITLFIFSFLLIISNNIILAQNTTKHSHLNSKIPIAENIKIGELNNGLTYYIRNNKKPEDKVELRLIIKAESIRKKILVKFTEKC</sequence>
<dbReference type="EMBL" id="CP012898">
    <property type="protein sequence ID" value="ALJ06272.1"/>
    <property type="molecule type" value="Genomic_DNA"/>
</dbReference>
<proteinExistence type="predicted"/>
<dbReference type="KEGG" id="ahz:APS56_14505"/>
<dbReference type="STRING" id="1736674.APS56_14505"/>
<name>A0A0P0CTR6_9FLAO</name>
<organism evidence="1 2">
    <name type="scientific">Pseudalgibacter alginicilyticus</name>
    <dbReference type="NCBI Taxonomy" id="1736674"/>
    <lineage>
        <taxon>Bacteria</taxon>
        <taxon>Pseudomonadati</taxon>
        <taxon>Bacteroidota</taxon>
        <taxon>Flavobacteriia</taxon>
        <taxon>Flavobacteriales</taxon>
        <taxon>Flavobacteriaceae</taxon>
        <taxon>Pseudalgibacter</taxon>
    </lineage>
</organism>
<evidence type="ECO:0000313" key="1">
    <source>
        <dbReference type="EMBL" id="ALJ06272.1"/>
    </source>
</evidence>
<gene>
    <name evidence="1" type="ORF">APS56_14505</name>
</gene>
<dbReference type="RefSeq" id="WP_054729848.1">
    <property type="nucleotide sequence ID" value="NZ_CP012898.1"/>
</dbReference>
<reference evidence="1 2" key="1">
    <citation type="submission" date="2015-10" db="EMBL/GenBank/DDBJ databases">
        <authorList>
            <person name="Gilbert D.G."/>
        </authorList>
    </citation>
    <scope>NUCLEOTIDE SEQUENCE [LARGE SCALE GENOMIC DNA]</scope>
    <source>
        <strain evidence="2">HZ-22</strain>
    </source>
</reference>